<comment type="caution">
    <text evidence="8">The sequence shown here is derived from an EMBL/GenBank/DDBJ whole genome shotgun (WGS) entry which is preliminary data.</text>
</comment>
<evidence type="ECO:0000256" key="4">
    <source>
        <dbReference type="ARBA" id="ARBA00023088"/>
    </source>
</evidence>
<sequence length="570" mass="61388">MTIIFGGMTVSADTTSQTSDTAVSTNNTNPQTTLSVSQNVLQTTNDQTKSSENQIQNDSQVTLLSPNNSKISKKDEPNPVNNNPNEFKNNLVDNKFKSNNTQFKGGITIADGGTFKFPLNGGASAIFHGESGQTGILEIVSGTLSPIYNDNYVQLLSNKITSIKIDSGVLVPVDSNNLFSNLTDLNSITGLNNLDFSNVNNMSNMFSEDQALTEISGISDWDTSQVQDMSSLFQGDINLNSLDLSNWNTKNVSNMKNVFSNDTSLRKLKFGDNTLFNSSVELPMVSKEYNGWVQIDNVGNVVPGDTALSSDKLTDGNIHYGTWIWGNSVPSKASINGENVTIYIGDKINNFDFNARATDKLGNSELVNIDTSQVDIDKPGVYTVTLTTVDGQSKIVTVTVLANKESITGKNITIYTGNQFNDNDFDASATDKTGKSEVVTIDTSKVNINVPGIYNVTISATDGQSKVVTVTVLAKTDNKSKNDSGSNIINGYNNGNSLINIGTNSKQSLNNISSSNIITGKYSNKNIKNNKHKLKGTLPQTGEETSTLLLMIGVTLIGTLGLFGLKKIKK</sequence>
<protein>
    <submittedName>
        <fullName evidence="8">Cell wall anchor domain-containing protein</fullName>
    </submittedName>
</protein>
<keyword evidence="2" id="KW-0964">Secreted</keyword>
<dbReference type="InterPro" id="IPR011889">
    <property type="entry name" value="Liste_lipo_26"/>
</dbReference>
<dbReference type="InterPro" id="IPR032675">
    <property type="entry name" value="LRR_dom_sf"/>
</dbReference>
<feature type="domain" description="Gram-positive cocci surface proteins LPxTG" evidence="7">
    <location>
        <begin position="538"/>
        <end position="570"/>
    </location>
</feature>
<dbReference type="Proteomes" id="UP000051586">
    <property type="component" value="Unassembled WGS sequence"/>
</dbReference>
<evidence type="ECO:0000256" key="2">
    <source>
        <dbReference type="ARBA" id="ARBA00022525"/>
    </source>
</evidence>
<dbReference type="InterPro" id="IPR013783">
    <property type="entry name" value="Ig-like_fold"/>
</dbReference>
<evidence type="ECO:0000256" key="5">
    <source>
        <dbReference type="SAM" id="MobiDB-lite"/>
    </source>
</evidence>
<dbReference type="InterPro" id="IPR005046">
    <property type="entry name" value="DUF285"/>
</dbReference>
<proteinExistence type="predicted"/>
<keyword evidence="1" id="KW-0134">Cell wall</keyword>
<dbReference type="PATRIC" id="fig|1423745.4.peg.331"/>
<dbReference type="EMBL" id="AYZI01000012">
    <property type="protein sequence ID" value="KRM89834.1"/>
    <property type="molecule type" value="Genomic_DNA"/>
</dbReference>
<reference evidence="8 9" key="1">
    <citation type="journal article" date="2015" name="Genome Announc.">
        <title>Expanding the biotechnology potential of lactobacilli through comparative genomics of 213 strains and associated genera.</title>
        <authorList>
            <person name="Sun Z."/>
            <person name="Harris H.M."/>
            <person name="McCann A."/>
            <person name="Guo C."/>
            <person name="Argimon S."/>
            <person name="Zhang W."/>
            <person name="Yang X."/>
            <person name="Jeffery I.B."/>
            <person name="Cooney J.C."/>
            <person name="Kagawa T.F."/>
            <person name="Liu W."/>
            <person name="Song Y."/>
            <person name="Salvetti E."/>
            <person name="Wrobel A."/>
            <person name="Rasinkangas P."/>
            <person name="Parkhill J."/>
            <person name="Rea M.C."/>
            <person name="O'Sullivan O."/>
            <person name="Ritari J."/>
            <person name="Douillard F.P."/>
            <person name="Paul Ross R."/>
            <person name="Yang R."/>
            <person name="Briner A.E."/>
            <person name="Felis G.E."/>
            <person name="de Vos W.M."/>
            <person name="Barrangou R."/>
            <person name="Klaenhammer T.R."/>
            <person name="Caufield P.W."/>
            <person name="Cui Y."/>
            <person name="Zhang H."/>
            <person name="O'Toole P.W."/>
        </authorList>
    </citation>
    <scope>NUCLEOTIDE SEQUENCE [LARGE SCALE GENOMIC DNA]</scope>
    <source>
        <strain evidence="8 9">DSM 22689</strain>
    </source>
</reference>
<accession>A0A0R2CET1</accession>
<evidence type="ECO:0000256" key="3">
    <source>
        <dbReference type="ARBA" id="ARBA00022729"/>
    </source>
</evidence>
<dbReference type="NCBIfam" id="TIGR01167">
    <property type="entry name" value="LPXTG_anchor"/>
    <property type="match status" value="1"/>
</dbReference>
<evidence type="ECO:0000259" key="7">
    <source>
        <dbReference type="PROSITE" id="PS50847"/>
    </source>
</evidence>
<dbReference type="Gene3D" id="3.80.10.10">
    <property type="entry name" value="Ribonuclease Inhibitor"/>
    <property type="match status" value="1"/>
</dbReference>
<dbReference type="InterPro" id="IPR019931">
    <property type="entry name" value="LPXTG_anchor"/>
</dbReference>
<organism evidence="8 9">
    <name type="scientific">Fructilactobacillus florum DSM 22689 = JCM 16035</name>
    <dbReference type="NCBI Taxonomy" id="1423745"/>
    <lineage>
        <taxon>Bacteria</taxon>
        <taxon>Bacillati</taxon>
        <taxon>Bacillota</taxon>
        <taxon>Bacilli</taxon>
        <taxon>Lactobacillales</taxon>
        <taxon>Lactobacillaceae</taxon>
        <taxon>Fructilactobacillus</taxon>
    </lineage>
</organism>
<keyword evidence="6" id="KW-0472">Membrane</keyword>
<keyword evidence="3" id="KW-0732">Signal</keyword>
<keyword evidence="4" id="KW-0572">Peptidoglycan-anchor</keyword>
<gene>
    <name evidence="8" type="ORF">FC87_GL000317</name>
</gene>
<name>A0A0R2CET1_9LACO</name>
<dbReference type="AlphaFoldDB" id="A0A0R2CET1"/>
<dbReference type="NCBIfam" id="TIGR02167">
    <property type="entry name" value="Liste_lipo_26"/>
    <property type="match status" value="2"/>
</dbReference>
<evidence type="ECO:0000256" key="1">
    <source>
        <dbReference type="ARBA" id="ARBA00022512"/>
    </source>
</evidence>
<dbReference type="PROSITE" id="PS50847">
    <property type="entry name" value="GRAM_POS_ANCHORING"/>
    <property type="match status" value="1"/>
</dbReference>
<evidence type="ECO:0000256" key="6">
    <source>
        <dbReference type="SAM" id="Phobius"/>
    </source>
</evidence>
<dbReference type="STRING" id="1423745.GCA_001311215_01976"/>
<dbReference type="InterPro" id="IPR022038">
    <property type="entry name" value="Ig-like_bact"/>
</dbReference>
<feature type="region of interest" description="Disordered" evidence="5">
    <location>
        <begin position="13"/>
        <end position="32"/>
    </location>
</feature>
<evidence type="ECO:0000313" key="8">
    <source>
        <dbReference type="EMBL" id="KRM89834.1"/>
    </source>
</evidence>
<keyword evidence="6" id="KW-1133">Transmembrane helix</keyword>
<dbReference type="Gene3D" id="2.60.40.10">
    <property type="entry name" value="Immunoglobulins"/>
    <property type="match status" value="2"/>
</dbReference>
<feature type="compositionally biased region" description="Low complexity" evidence="5">
    <location>
        <begin position="78"/>
        <end position="89"/>
    </location>
</feature>
<dbReference type="Pfam" id="PF00746">
    <property type="entry name" value="Gram_pos_anchor"/>
    <property type="match status" value="1"/>
</dbReference>
<dbReference type="Pfam" id="PF07523">
    <property type="entry name" value="Big_3"/>
    <property type="match status" value="1"/>
</dbReference>
<evidence type="ECO:0000313" key="9">
    <source>
        <dbReference type="Proteomes" id="UP000051586"/>
    </source>
</evidence>
<feature type="region of interest" description="Disordered" evidence="5">
    <location>
        <begin position="64"/>
        <end position="89"/>
    </location>
</feature>
<dbReference type="Pfam" id="PF03382">
    <property type="entry name" value="DUF285"/>
    <property type="match status" value="1"/>
</dbReference>
<feature type="transmembrane region" description="Helical" evidence="6">
    <location>
        <begin position="548"/>
        <end position="565"/>
    </location>
</feature>
<keyword evidence="6" id="KW-0812">Transmembrane</keyword>
<feature type="compositionally biased region" description="Low complexity" evidence="5">
    <location>
        <begin position="13"/>
        <end position="25"/>
    </location>
</feature>